<feature type="domain" description="TRNA-binding" evidence="9">
    <location>
        <begin position="145"/>
        <end position="246"/>
    </location>
</feature>
<proteinExistence type="evidence at transcript level"/>
<dbReference type="GO" id="GO:0000049">
    <property type="term" value="F:tRNA binding"/>
    <property type="evidence" value="ECO:0007669"/>
    <property type="project" value="UniProtKB-UniRule"/>
</dbReference>
<accession>T2MDA3</accession>
<keyword evidence="7" id="KW-0175">Coiled coil</keyword>
<dbReference type="GO" id="GO:0005737">
    <property type="term" value="C:cytoplasm"/>
    <property type="evidence" value="ECO:0007669"/>
    <property type="project" value="UniProtKB-SubCell"/>
</dbReference>
<evidence type="ECO:0000256" key="5">
    <source>
        <dbReference type="ARBA" id="ARBA00022917"/>
    </source>
</evidence>
<dbReference type="InterPro" id="IPR051270">
    <property type="entry name" value="Tyrosine-tRNA_ligase_regulator"/>
</dbReference>
<keyword evidence="4 6" id="KW-0694">RNA-binding</keyword>
<name>T2MDA3_HYDVU</name>
<dbReference type="OrthoDB" id="197206at2759"/>
<dbReference type="InterPro" id="IPR012340">
    <property type="entry name" value="NA-bd_OB-fold"/>
</dbReference>
<evidence type="ECO:0000259" key="9">
    <source>
        <dbReference type="PROSITE" id="PS50886"/>
    </source>
</evidence>
<dbReference type="PANTHER" id="PTHR11586:SF33">
    <property type="entry name" value="AMINOACYL TRNA SYNTHASE COMPLEX-INTERACTING MULTIFUNCTIONAL PROTEIN 1"/>
    <property type="match status" value="1"/>
</dbReference>
<feature type="coiled-coil region" evidence="7">
    <location>
        <begin position="17"/>
        <end position="84"/>
    </location>
</feature>
<feature type="region of interest" description="Disordered" evidence="8">
    <location>
        <begin position="100"/>
        <end position="129"/>
    </location>
</feature>
<dbReference type="PROSITE" id="PS50886">
    <property type="entry name" value="TRBD"/>
    <property type="match status" value="1"/>
</dbReference>
<evidence type="ECO:0000256" key="3">
    <source>
        <dbReference type="ARBA" id="ARBA00022555"/>
    </source>
</evidence>
<evidence type="ECO:0000256" key="2">
    <source>
        <dbReference type="ARBA" id="ARBA00022490"/>
    </source>
</evidence>
<dbReference type="CDD" id="cd02799">
    <property type="entry name" value="tRNA_bind_EMAP-II_like"/>
    <property type="match status" value="1"/>
</dbReference>
<evidence type="ECO:0000256" key="4">
    <source>
        <dbReference type="ARBA" id="ARBA00022884"/>
    </source>
</evidence>
<dbReference type="InterPro" id="IPR002547">
    <property type="entry name" value="tRNA-bd_dom"/>
</dbReference>
<dbReference type="SUPFAM" id="SSF50249">
    <property type="entry name" value="Nucleic acid-binding proteins"/>
    <property type="match status" value="1"/>
</dbReference>
<dbReference type="GO" id="GO:0006412">
    <property type="term" value="P:translation"/>
    <property type="evidence" value="ECO:0007669"/>
    <property type="project" value="UniProtKB-KW"/>
</dbReference>
<evidence type="ECO:0000313" key="10">
    <source>
        <dbReference type="EMBL" id="CDG70258.1"/>
    </source>
</evidence>
<dbReference type="AlphaFoldDB" id="T2MDA3"/>
<dbReference type="EMBL" id="HAAD01004026">
    <property type="protein sequence ID" value="CDG70258.1"/>
    <property type="molecule type" value="mRNA"/>
</dbReference>
<feature type="non-terminal residue" evidence="10">
    <location>
        <position position="1"/>
    </location>
</feature>
<dbReference type="Pfam" id="PF01588">
    <property type="entry name" value="tRNA_bind"/>
    <property type="match status" value="1"/>
</dbReference>
<feature type="compositionally biased region" description="Basic and acidic residues" evidence="8">
    <location>
        <begin position="119"/>
        <end position="129"/>
    </location>
</feature>
<organism evidence="10">
    <name type="scientific">Hydra vulgaris</name>
    <name type="common">Hydra</name>
    <name type="synonym">Hydra attenuata</name>
    <dbReference type="NCBI Taxonomy" id="6087"/>
    <lineage>
        <taxon>Eukaryota</taxon>
        <taxon>Metazoa</taxon>
        <taxon>Cnidaria</taxon>
        <taxon>Hydrozoa</taxon>
        <taxon>Hydroidolina</taxon>
        <taxon>Anthoathecata</taxon>
        <taxon>Aplanulata</taxon>
        <taxon>Hydridae</taxon>
        <taxon>Hydra</taxon>
    </lineage>
</organism>
<dbReference type="PANTHER" id="PTHR11586">
    <property type="entry name" value="TRNA-AMINOACYLATION COFACTOR ARC1 FAMILY MEMBER"/>
    <property type="match status" value="1"/>
</dbReference>
<keyword evidence="5" id="KW-0648">Protein biosynthesis</keyword>
<sequence>KVLFVRTSILQRKFFMMAEFQQRKTAAEQKVNILKKQLEILKKVAEQKKKEVEQAEVINLLEKNARLQEEISKLKTDLRFYEAQNGVKLVSVPSAENVTKKEALSDSNTLPIKDMPASSKKEKTAEPDSTKIKQVLPTDDNKPIDASRILMKIGKIIDVKKHPDADSLYVEQVDLGESNPRTIVSGLVKHVPIESMQNRVAVFVCNLKPAKMRGILSEGMIMCASTPEKVEIIEVPASAAIGDIVTCEGYPGDADVQLNPKKKIWEQVQPDFRVDENGVPGYKGGQFTIAGKTGRFSSPTMKCCPIK</sequence>
<keyword evidence="2" id="KW-0963">Cytoplasm</keyword>
<gene>
    <name evidence="10" type="primary">AIMP1</name>
</gene>
<keyword evidence="3 6" id="KW-0820">tRNA-binding</keyword>
<comment type="subcellular location">
    <subcellularLocation>
        <location evidence="1">Cytoplasm</location>
    </subcellularLocation>
</comment>
<evidence type="ECO:0000256" key="1">
    <source>
        <dbReference type="ARBA" id="ARBA00004496"/>
    </source>
</evidence>
<reference evidence="10" key="1">
    <citation type="journal article" date="2013" name="Genome Biol. Evol.">
        <title>Punctuated emergences of genetic and phenotypic innovations in eumetazoan, bilaterian, euteleostome, and hominidae ancestors.</title>
        <authorList>
            <person name="Wenger Y."/>
            <person name="Galliot B."/>
        </authorList>
    </citation>
    <scope>NUCLEOTIDE SEQUENCE</scope>
    <source>
        <tissue evidence="10">Whole animals</tissue>
    </source>
</reference>
<evidence type="ECO:0000256" key="6">
    <source>
        <dbReference type="PROSITE-ProRule" id="PRU00209"/>
    </source>
</evidence>
<protein>
    <submittedName>
        <fullName evidence="10">Aminoacyl tRNA synthase complex-interacting multifunctional protein 1</fullName>
    </submittedName>
</protein>
<dbReference type="Gene3D" id="2.40.50.140">
    <property type="entry name" value="Nucleic acid-binding proteins"/>
    <property type="match status" value="1"/>
</dbReference>
<evidence type="ECO:0000256" key="7">
    <source>
        <dbReference type="SAM" id="Coils"/>
    </source>
</evidence>
<evidence type="ECO:0000256" key="8">
    <source>
        <dbReference type="SAM" id="MobiDB-lite"/>
    </source>
</evidence>
<dbReference type="FunFam" id="2.40.50.140:FF:000047">
    <property type="entry name" value="tyrosine--tRNA ligase, cytoplasmic isoform X2"/>
    <property type="match status" value="1"/>
</dbReference>